<accession>A0AAE8YV35</accession>
<sequence length="48" mass="6030">MMIMFQKEFDDYSKMITYLSVIERVDKVSFEFDRKKDKWILNITRFDK</sequence>
<dbReference type="Proteomes" id="UP000827544">
    <property type="component" value="Segment"/>
</dbReference>
<evidence type="ECO:0000313" key="1">
    <source>
        <dbReference type="EMBL" id="UGO50890.1"/>
    </source>
</evidence>
<gene>
    <name evidence="1" type="ORF">NATE_37</name>
</gene>
<dbReference type="EMBL" id="OK499992">
    <property type="protein sequence ID" value="UGO50890.1"/>
    <property type="molecule type" value="Genomic_DNA"/>
</dbReference>
<keyword evidence="2" id="KW-1185">Reference proteome</keyword>
<name>A0AAE8YV35_9CAUD</name>
<reference evidence="1" key="1">
    <citation type="submission" date="2021-10" db="EMBL/GenBank/DDBJ databases">
        <authorList>
            <person name="Lavering E.D."/>
            <person name="James R."/>
            <person name="Fairholm J.D."/>
            <person name="Ogilvie B.H."/>
            <person name="Thurgood T.L."/>
            <person name="Robison R.A."/>
            <person name="Grose J.H."/>
        </authorList>
    </citation>
    <scope>NUCLEOTIDE SEQUENCE</scope>
</reference>
<proteinExistence type="predicted"/>
<organism evidence="1 2">
    <name type="scientific">Bacillus phage vB_BanS_Nate</name>
    <dbReference type="NCBI Taxonomy" id="2894788"/>
    <lineage>
        <taxon>Viruses</taxon>
        <taxon>Duplodnaviria</taxon>
        <taxon>Heunggongvirae</taxon>
        <taxon>Uroviricota</taxon>
        <taxon>Caudoviricetes</taxon>
        <taxon>Joanripponvirinae</taxon>
        <taxon>Natevirus</taxon>
        <taxon>Natevirus nate</taxon>
    </lineage>
</organism>
<protein>
    <submittedName>
        <fullName evidence="1">Uncharacterized protein</fullName>
    </submittedName>
</protein>
<evidence type="ECO:0000313" key="2">
    <source>
        <dbReference type="Proteomes" id="UP000827544"/>
    </source>
</evidence>